<dbReference type="RefSeq" id="WP_158425799.1">
    <property type="nucleotide sequence ID" value="NZ_JAOQJQ010000005.1"/>
</dbReference>
<protein>
    <submittedName>
        <fullName evidence="9">MFS transporter</fullName>
    </submittedName>
</protein>
<gene>
    <name evidence="9" type="ORF">OCV88_12620</name>
</gene>
<feature type="transmembrane region" description="Helical" evidence="7">
    <location>
        <begin position="21"/>
        <end position="41"/>
    </location>
</feature>
<dbReference type="SUPFAM" id="SSF103473">
    <property type="entry name" value="MFS general substrate transporter"/>
    <property type="match status" value="1"/>
</dbReference>
<dbReference type="InterPro" id="IPR050327">
    <property type="entry name" value="Proton-linked_MCT"/>
</dbReference>
<evidence type="ECO:0000256" key="2">
    <source>
        <dbReference type="ARBA" id="ARBA00022448"/>
    </source>
</evidence>
<evidence type="ECO:0000256" key="4">
    <source>
        <dbReference type="ARBA" id="ARBA00022989"/>
    </source>
</evidence>
<dbReference type="EMBL" id="JAOQJQ010000005">
    <property type="protein sequence ID" value="MCU6763158.1"/>
    <property type="molecule type" value="Genomic_DNA"/>
</dbReference>
<keyword evidence="5 7" id="KW-0472">Membrane</keyword>
<feature type="transmembrane region" description="Helical" evidence="7">
    <location>
        <begin position="376"/>
        <end position="398"/>
    </location>
</feature>
<feature type="transmembrane region" description="Helical" evidence="7">
    <location>
        <begin position="61"/>
        <end position="84"/>
    </location>
</feature>
<feature type="transmembrane region" description="Helical" evidence="7">
    <location>
        <begin position="120"/>
        <end position="147"/>
    </location>
</feature>
<feature type="transmembrane region" description="Helical" evidence="7">
    <location>
        <begin position="404"/>
        <end position="424"/>
    </location>
</feature>
<feature type="transmembrane region" description="Helical" evidence="7">
    <location>
        <begin position="340"/>
        <end position="364"/>
    </location>
</feature>
<evidence type="ECO:0000256" key="6">
    <source>
        <dbReference type="SAM" id="Coils"/>
    </source>
</evidence>
<feature type="transmembrane region" description="Helical" evidence="7">
    <location>
        <begin position="96"/>
        <end position="114"/>
    </location>
</feature>
<dbReference type="PROSITE" id="PS50850">
    <property type="entry name" value="MFS"/>
    <property type="match status" value="1"/>
</dbReference>
<organism evidence="9 10">
    <name type="scientific">Brotonthovivens ammoniilytica</name>
    <dbReference type="NCBI Taxonomy" id="2981725"/>
    <lineage>
        <taxon>Bacteria</taxon>
        <taxon>Bacillati</taxon>
        <taxon>Bacillota</taxon>
        <taxon>Clostridia</taxon>
        <taxon>Lachnospirales</taxon>
        <taxon>Lachnospiraceae</taxon>
        <taxon>Brotonthovivens</taxon>
    </lineage>
</organism>
<evidence type="ECO:0000256" key="3">
    <source>
        <dbReference type="ARBA" id="ARBA00022692"/>
    </source>
</evidence>
<dbReference type="InterPro" id="IPR011701">
    <property type="entry name" value="MFS"/>
</dbReference>
<feature type="transmembrane region" description="Helical" evidence="7">
    <location>
        <begin position="182"/>
        <end position="204"/>
    </location>
</feature>
<feature type="domain" description="Major facilitator superfamily (MFS) profile" evidence="8">
    <location>
        <begin position="30"/>
        <end position="428"/>
    </location>
</feature>
<sequence length="473" mass="51242">MKGKIVIDLEPENKENHSVVNFGKAGWGIIFYCMAMFWFYVGFVNDGSNITAPAIAERLGVLSGTVLNCNSIAGVVGVLLFVLVGQLNRKWGARKTSAVCMVVAAACYIVIGNAPNLAVYTIAMCFVAGGIMSAGYIAGGALVAQWFPKKKGIIMGYTTMGHNLASAFYVPMITALVNQLGVRMAVVIPAVAVIVLAVLGALFIRNTPRERGMNPDNVSDDEYAADYADAQTDENDDGGWTTKKLLTNGSLWLTAITTGFFQICSVGVMSQLVVRNQQLGFSQAHAVAIMTVLACIGVFGSFIIGMFDDKFGTKRTMIFFGVWYIVALLCNVSETTFGVYISIFMIGMAIGGSANFTTSLPTSVFGRQGFSKVNSVLFPIQGLFTSLCFAVNGIVLNITGSLRYAYVVFACVAGVNIILVALINEHKYNQDFKKEQEVRARTEAKIREIERRVREELEKEEREKGSSANAEIS</sequence>
<feature type="transmembrane region" description="Helical" evidence="7">
    <location>
        <begin position="251"/>
        <end position="274"/>
    </location>
</feature>
<evidence type="ECO:0000313" key="10">
    <source>
        <dbReference type="Proteomes" id="UP001652442"/>
    </source>
</evidence>
<dbReference type="Gene3D" id="1.20.1250.20">
    <property type="entry name" value="MFS general substrate transporter like domains"/>
    <property type="match status" value="2"/>
</dbReference>
<dbReference type="InterPro" id="IPR036259">
    <property type="entry name" value="MFS_trans_sf"/>
</dbReference>
<accession>A0ABT2TLR9</accession>
<evidence type="ECO:0000256" key="5">
    <source>
        <dbReference type="ARBA" id="ARBA00023136"/>
    </source>
</evidence>
<feature type="transmembrane region" description="Helical" evidence="7">
    <location>
        <begin position="286"/>
        <end position="305"/>
    </location>
</feature>
<keyword evidence="4 7" id="KW-1133">Transmembrane helix</keyword>
<dbReference type="InterPro" id="IPR020846">
    <property type="entry name" value="MFS_dom"/>
</dbReference>
<dbReference type="Pfam" id="PF07690">
    <property type="entry name" value="MFS_1"/>
    <property type="match status" value="1"/>
</dbReference>
<keyword evidence="3 7" id="KW-0812">Transmembrane</keyword>
<comment type="caution">
    <text evidence="9">The sequence shown here is derived from an EMBL/GenBank/DDBJ whole genome shotgun (WGS) entry which is preliminary data.</text>
</comment>
<dbReference type="Proteomes" id="UP001652442">
    <property type="component" value="Unassembled WGS sequence"/>
</dbReference>
<feature type="coiled-coil region" evidence="6">
    <location>
        <begin position="432"/>
        <end position="463"/>
    </location>
</feature>
<dbReference type="PANTHER" id="PTHR11360">
    <property type="entry name" value="MONOCARBOXYLATE TRANSPORTER"/>
    <property type="match status" value="1"/>
</dbReference>
<keyword evidence="6" id="KW-0175">Coiled coil</keyword>
<feature type="transmembrane region" description="Helical" evidence="7">
    <location>
        <begin position="317"/>
        <end position="334"/>
    </location>
</feature>
<evidence type="ECO:0000259" key="8">
    <source>
        <dbReference type="PROSITE" id="PS50850"/>
    </source>
</evidence>
<feature type="transmembrane region" description="Helical" evidence="7">
    <location>
        <begin position="154"/>
        <end position="176"/>
    </location>
</feature>
<comment type="subcellular location">
    <subcellularLocation>
        <location evidence="1">Cell membrane</location>
        <topology evidence="1">Multi-pass membrane protein</topology>
    </subcellularLocation>
</comment>
<keyword evidence="2" id="KW-0813">Transport</keyword>
<keyword evidence="10" id="KW-1185">Reference proteome</keyword>
<reference evidence="9 10" key="1">
    <citation type="journal article" date="2021" name="ISME Commun">
        <title>Automated analysis of genomic sequences facilitates high-throughput and comprehensive description of bacteria.</title>
        <authorList>
            <person name="Hitch T.C.A."/>
        </authorList>
    </citation>
    <scope>NUCLEOTIDE SEQUENCE [LARGE SCALE GENOMIC DNA]</scope>
    <source>
        <strain evidence="9 10">Sanger_109</strain>
    </source>
</reference>
<evidence type="ECO:0000256" key="1">
    <source>
        <dbReference type="ARBA" id="ARBA00004651"/>
    </source>
</evidence>
<name>A0ABT2TLR9_9FIRM</name>
<evidence type="ECO:0000313" key="9">
    <source>
        <dbReference type="EMBL" id="MCU6763158.1"/>
    </source>
</evidence>
<dbReference type="PANTHER" id="PTHR11360:SF290">
    <property type="entry name" value="MONOCARBOXYLATE MFS PERMEASE"/>
    <property type="match status" value="1"/>
</dbReference>
<evidence type="ECO:0000256" key="7">
    <source>
        <dbReference type="SAM" id="Phobius"/>
    </source>
</evidence>
<proteinExistence type="predicted"/>